<sequence length="537" mass="63760">MAFSKLFSGELPELTEEIIQYLRKDFSTLYSCILVNRLWCRLAIPILWEDPFSAPTQNYHCIKIYLHFLNENSKAKFNEYEINNDLKFTNTLFNYPSFIKYLDTNKICNSIVNWIGKCNYKLEDLVYRSLFEVFIENEGNLHSLEVVLPFTGYRYLNNMKILQNQNLTCNIRNLTLDFSIIITQNLISFLKFLYSSNCKSISSFVIKFYKRNRFINDYLLIEKYISQMIISQNGLKKILFGYYANIYNPFLSLKNSNCSNTLNTIIFYYIDFKNIVNILQEIFDQLNVLDSIHILYCDSLNSDFVQQIIKVIKPFKLISLFIDEILHVESLQLLLEKFGDCLENFGFFFENDTEFIEPKQQLFKFIMKYCKRIRYFGLGLPGDNNIYSIIKNNQHNINYLTIDYNDCIDLSSIVLQNLGQVLPPKLEYLSLALSFGINDLEIFLKNSQNTFIKKLLIKNIVLDRNEKTLFCIKKYIMKKERVKYLAILDIDVYTRDEIELFCLKDEVNEFKLHNIIVQSYYTNLYINAYNYIKDNYL</sequence>
<dbReference type="VEuPathDB" id="FungiDB:RhiirA1_473779"/>
<dbReference type="VEuPathDB" id="FungiDB:RhiirFUN_010074"/>
<gene>
    <name evidence="1" type="ORF">RhiirA1_473779</name>
</gene>
<reference evidence="1 2" key="2">
    <citation type="submission" date="2017-10" db="EMBL/GenBank/DDBJ databases">
        <title>Genome analyses suggest a sexual origin of heterokaryosis in a supposedly ancient asexual fungus.</title>
        <authorList>
            <person name="Corradi N."/>
            <person name="Sedzielewska K."/>
            <person name="Noel J."/>
            <person name="Charron P."/>
            <person name="Farinelli L."/>
            <person name="Marton T."/>
            <person name="Kruger M."/>
            <person name="Pelin A."/>
            <person name="Brachmann A."/>
            <person name="Corradi N."/>
        </authorList>
    </citation>
    <scope>NUCLEOTIDE SEQUENCE [LARGE SCALE GENOMIC DNA]</scope>
    <source>
        <strain evidence="1 2">A1</strain>
    </source>
</reference>
<organism evidence="1 2">
    <name type="scientific">Rhizophagus irregularis</name>
    <dbReference type="NCBI Taxonomy" id="588596"/>
    <lineage>
        <taxon>Eukaryota</taxon>
        <taxon>Fungi</taxon>
        <taxon>Fungi incertae sedis</taxon>
        <taxon>Mucoromycota</taxon>
        <taxon>Glomeromycotina</taxon>
        <taxon>Glomeromycetes</taxon>
        <taxon>Glomerales</taxon>
        <taxon>Glomeraceae</taxon>
        <taxon>Rhizophagus</taxon>
    </lineage>
</organism>
<reference evidence="1 2" key="1">
    <citation type="submission" date="2017-10" db="EMBL/GenBank/DDBJ databases">
        <title>Extensive intraspecific genome diversity in a model arbuscular mycorrhizal fungus.</title>
        <authorList>
            <person name="Chen E.C.H."/>
            <person name="Morin E."/>
            <person name="Baudet D."/>
            <person name="Noel J."/>
            <person name="Ndikumana S."/>
            <person name="Charron P."/>
            <person name="St-Onge C."/>
            <person name="Giorgi J."/>
            <person name="Grigoriev I.V."/>
            <person name="Roux C."/>
            <person name="Martin F.M."/>
            <person name="Corradi N."/>
        </authorList>
    </citation>
    <scope>NUCLEOTIDE SEQUENCE [LARGE SCALE GENOMIC DNA]</scope>
    <source>
        <strain evidence="1 2">A1</strain>
    </source>
</reference>
<evidence type="ECO:0000313" key="1">
    <source>
        <dbReference type="EMBL" id="PKC56591.1"/>
    </source>
</evidence>
<dbReference type="EMBL" id="LLXH01002094">
    <property type="protein sequence ID" value="PKC56591.1"/>
    <property type="molecule type" value="Genomic_DNA"/>
</dbReference>
<dbReference type="AlphaFoldDB" id="A0A2I1FA82"/>
<evidence type="ECO:0000313" key="2">
    <source>
        <dbReference type="Proteomes" id="UP000232688"/>
    </source>
</evidence>
<dbReference type="OrthoDB" id="2351154at2759"/>
<protein>
    <submittedName>
        <fullName evidence="1">Uncharacterized protein</fullName>
    </submittedName>
</protein>
<name>A0A2I1FA82_9GLOM</name>
<dbReference type="Proteomes" id="UP000232688">
    <property type="component" value="Unassembled WGS sequence"/>
</dbReference>
<accession>A0A2I1FA82</accession>
<proteinExistence type="predicted"/>
<comment type="caution">
    <text evidence="1">The sequence shown here is derived from an EMBL/GenBank/DDBJ whole genome shotgun (WGS) entry which is preliminary data.</text>
</comment>